<protein>
    <submittedName>
        <fullName evidence="2">Divalent-cation tolerance protein CutA</fullName>
    </submittedName>
</protein>
<dbReference type="Pfam" id="PF03091">
    <property type="entry name" value="CutA1"/>
    <property type="match status" value="1"/>
</dbReference>
<dbReference type="PANTHER" id="PTHR23419:SF8">
    <property type="entry name" value="FI09726P"/>
    <property type="match status" value="1"/>
</dbReference>
<proteinExistence type="inferred from homology"/>
<reference evidence="3" key="1">
    <citation type="submission" date="2023-07" db="EMBL/GenBank/DDBJ databases">
        <title>Whole-genome sequencing of a new Methanosarcina sp. Z-7115.</title>
        <authorList>
            <person name="Zhilina T.N."/>
            <person name="Merkel A.Y."/>
        </authorList>
    </citation>
    <scope>NUCLEOTIDE SEQUENCE [LARGE SCALE GENOMIC DNA]</scope>
    <source>
        <strain evidence="3">Z-7115</strain>
    </source>
</reference>
<keyword evidence="3" id="KW-1185">Reference proteome</keyword>
<dbReference type="InterPro" id="IPR011322">
    <property type="entry name" value="N-reg_PII-like_a/b"/>
</dbReference>
<evidence type="ECO:0000256" key="1">
    <source>
        <dbReference type="ARBA" id="ARBA00010169"/>
    </source>
</evidence>
<comment type="caution">
    <text evidence="2">The sequence shown here is derived from an EMBL/GenBank/DDBJ whole genome shotgun (WGS) entry which is preliminary data.</text>
</comment>
<name>A0ABU2D021_9EURY</name>
<dbReference type="InterPro" id="IPR004323">
    <property type="entry name" value="Ion_tolerance_CutA"/>
</dbReference>
<dbReference type="InterPro" id="IPR015867">
    <property type="entry name" value="N-reg_PII/ATP_PRibTrfase_C"/>
</dbReference>
<evidence type="ECO:0000313" key="2">
    <source>
        <dbReference type="EMBL" id="MDR7665328.1"/>
    </source>
</evidence>
<dbReference type="Gene3D" id="3.30.70.120">
    <property type="match status" value="1"/>
</dbReference>
<accession>A0ABU2D021</accession>
<dbReference type="Proteomes" id="UP001246244">
    <property type="component" value="Unassembled WGS sequence"/>
</dbReference>
<dbReference type="PANTHER" id="PTHR23419">
    <property type="entry name" value="DIVALENT CATION TOLERANCE CUTA-RELATED"/>
    <property type="match status" value="1"/>
</dbReference>
<dbReference type="RefSeq" id="WP_310575350.1">
    <property type="nucleotide sequence ID" value="NZ_JAVKPK010000017.1"/>
</dbReference>
<dbReference type="SUPFAM" id="SSF54913">
    <property type="entry name" value="GlnB-like"/>
    <property type="match status" value="1"/>
</dbReference>
<evidence type="ECO:0000313" key="3">
    <source>
        <dbReference type="Proteomes" id="UP001246244"/>
    </source>
</evidence>
<organism evidence="2 3">
    <name type="scientific">Methanosarcina baikalica</name>
    <dbReference type="NCBI Taxonomy" id="3073890"/>
    <lineage>
        <taxon>Archaea</taxon>
        <taxon>Methanobacteriati</taxon>
        <taxon>Methanobacteriota</taxon>
        <taxon>Stenosarchaea group</taxon>
        <taxon>Methanomicrobia</taxon>
        <taxon>Methanosarcinales</taxon>
        <taxon>Methanosarcinaceae</taxon>
        <taxon>Methanosarcina</taxon>
    </lineage>
</organism>
<dbReference type="EMBL" id="JAVKPK010000017">
    <property type="protein sequence ID" value="MDR7665328.1"/>
    <property type="molecule type" value="Genomic_DNA"/>
</dbReference>
<sequence>MLGIVYITAGNMENASEIARELVAKRLAACVNMFPVSSVYRWKEKIEEGNEIALFVKTDSSRFEEITRLVKSLHTYELPAIEFWGIEGEQEYLDWVHVNSSGEDTSRSDKTKF</sequence>
<comment type="similarity">
    <text evidence="1">Belongs to the CutA family.</text>
</comment>
<gene>
    <name evidence="2" type="primary">cutA</name>
    <name evidence="2" type="ORF">RG963_05925</name>
</gene>